<name>A0ACA9SG74_9GLOM</name>
<reference evidence="1" key="1">
    <citation type="submission" date="2021-06" db="EMBL/GenBank/DDBJ databases">
        <authorList>
            <person name="Kallberg Y."/>
            <person name="Tangrot J."/>
            <person name="Rosling A."/>
        </authorList>
    </citation>
    <scope>NUCLEOTIDE SEQUENCE</scope>
    <source>
        <strain evidence="1">MA461A</strain>
    </source>
</reference>
<proteinExistence type="predicted"/>
<organism evidence="1 2">
    <name type="scientific">Racocetra persica</name>
    <dbReference type="NCBI Taxonomy" id="160502"/>
    <lineage>
        <taxon>Eukaryota</taxon>
        <taxon>Fungi</taxon>
        <taxon>Fungi incertae sedis</taxon>
        <taxon>Mucoromycota</taxon>
        <taxon>Glomeromycotina</taxon>
        <taxon>Glomeromycetes</taxon>
        <taxon>Diversisporales</taxon>
        <taxon>Gigasporaceae</taxon>
        <taxon>Racocetra</taxon>
    </lineage>
</organism>
<comment type="caution">
    <text evidence="1">The sequence shown here is derived from an EMBL/GenBank/DDBJ whole genome shotgun (WGS) entry which is preliminary data.</text>
</comment>
<gene>
    <name evidence="1" type="ORF">RPERSI_LOCUS30384</name>
</gene>
<sequence>IFYCIKRYVRLGFDVTTGEDIEKAIRNFRIFNYSEWTLPVEGPHAGFICLCPLPGFGKPNYILSTQIYKLLKSDIEQPQPEYSDHT</sequence>
<accession>A0ACA9SG74</accession>
<feature type="non-terminal residue" evidence="1">
    <location>
        <position position="86"/>
    </location>
</feature>
<evidence type="ECO:0000313" key="2">
    <source>
        <dbReference type="Proteomes" id="UP000789920"/>
    </source>
</evidence>
<dbReference type="Proteomes" id="UP000789920">
    <property type="component" value="Unassembled WGS sequence"/>
</dbReference>
<evidence type="ECO:0000313" key="1">
    <source>
        <dbReference type="EMBL" id="CAG8837661.1"/>
    </source>
</evidence>
<protein>
    <submittedName>
        <fullName evidence="1">16933_t:CDS:1</fullName>
    </submittedName>
</protein>
<feature type="non-terminal residue" evidence="1">
    <location>
        <position position="1"/>
    </location>
</feature>
<dbReference type="EMBL" id="CAJVQC010118316">
    <property type="protein sequence ID" value="CAG8837661.1"/>
    <property type="molecule type" value="Genomic_DNA"/>
</dbReference>
<keyword evidence="2" id="KW-1185">Reference proteome</keyword>